<dbReference type="InterPro" id="IPR003439">
    <property type="entry name" value="ABC_transporter-like_ATP-bd"/>
</dbReference>
<keyword evidence="2" id="KW-0547">Nucleotide-binding</keyword>
<dbReference type="EMBL" id="CP017269">
    <property type="protein sequence ID" value="AOT70722.1"/>
    <property type="molecule type" value="Genomic_DNA"/>
</dbReference>
<dbReference type="CDD" id="cd03230">
    <property type="entry name" value="ABC_DR_subfamily_A"/>
    <property type="match status" value="1"/>
</dbReference>
<keyword evidence="1" id="KW-0813">Transport</keyword>
<dbReference type="SUPFAM" id="SSF52540">
    <property type="entry name" value="P-loop containing nucleoside triphosphate hydrolases"/>
    <property type="match status" value="1"/>
</dbReference>
<dbReference type="PROSITE" id="PS50893">
    <property type="entry name" value="ABC_TRANSPORTER_2"/>
    <property type="match status" value="1"/>
</dbReference>
<dbReference type="STRING" id="1424294.Gferi_14740"/>
<keyword evidence="6" id="KW-1185">Reference proteome</keyword>
<feature type="domain" description="ABC transporter" evidence="4">
    <location>
        <begin position="2"/>
        <end position="227"/>
    </location>
</feature>
<reference evidence="5 6" key="1">
    <citation type="submission" date="2016-09" db="EMBL/GenBank/DDBJ databases">
        <title>Genomic analysis reveals versatility of anaerobic energy metabolism of Geosporobacter ferrireducens IRF9 of phylum Firmicutes.</title>
        <authorList>
            <person name="Kim S.-J."/>
        </authorList>
    </citation>
    <scope>NUCLEOTIDE SEQUENCE [LARGE SCALE GENOMIC DNA]</scope>
    <source>
        <strain evidence="5 6">IRF9</strain>
    </source>
</reference>
<organism evidence="5 6">
    <name type="scientific">Geosporobacter ferrireducens</name>
    <dbReference type="NCBI Taxonomy" id="1424294"/>
    <lineage>
        <taxon>Bacteria</taxon>
        <taxon>Bacillati</taxon>
        <taxon>Bacillota</taxon>
        <taxon>Clostridia</taxon>
        <taxon>Peptostreptococcales</taxon>
        <taxon>Thermotaleaceae</taxon>
        <taxon>Geosporobacter</taxon>
    </lineage>
</organism>
<evidence type="ECO:0000313" key="6">
    <source>
        <dbReference type="Proteomes" id="UP000095743"/>
    </source>
</evidence>
<dbReference type="Gene3D" id="3.40.50.300">
    <property type="entry name" value="P-loop containing nucleotide triphosphate hydrolases"/>
    <property type="match status" value="1"/>
</dbReference>
<evidence type="ECO:0000259" key="4">
    <source>
        <dbReference type="PROSITE" id="PS50893"/>
    </source>
</evidence>
<dbReference type="RefSeq" id="WP_069977796.1">
    <property type="nucleotide sequence ID" value="NZ_CP017269.1"/>
</dbReference>
<dbReference type="Pfam" id="PF00005">
    <property type="entry name" value="ABC_tran"/>
    <property type="match status" value="1"/>
</dbReference>
<name>A0A1D8GIP5_9FIRM</name>
<protein>
    <submittedName>
        <fullName evidence="5">ABC transporter</fullName>
    </submittedName>
</protein>
<dbReference type="GO" id="GO:0005524">
    <property type="term" value="F:ATP binding"/>
    <property type="evidence" value="ECO:0007669"/>
    <property type="project" value="UniProtKB-KW"/>
</dbReference>
<dbReference type="AlphaFoldDB" id="A0A1D8GIP5"/>
<evidence type="ECO:0000313" key="5">
    <source>
        <dbReference type="EMBL" id="AOT70722.1"/>
    </source>
</evidence>
<dbReference type="KEGG" id="gfe:Gferi_14740"/>
<evidence type="ECO:0000256" key="1">
    <source>
        <dbReference type="ARBA" id="ARBA00022448"/>
    </source>
</evidence>
<dbReference type="InterPro" id="IPR027417">
    <property type="entry name" value="P-loop_NTPase"/>
</dbReference>
<dbReference type="SMART" id="SM00382">
    <property type="entry name" value="AAA"/>
    <property type="match status" value="1"/>
</dbReference>
<sequence>MIEVKELTKHFGEFKALDSLNLHVKEGSVYGLLGPNGAGKTTLIKHLIGIYQQDSGTVLVQGKPVYENPDIKSSIGYISDDLYFFSQYTIDDMAKFYASIYPNWSWERYELLKQVFPINSNRRITRLSKGMQKQVAFWLSICTIPQLMILDEPVDGLDPVMRKKVWNLLLQDVAEQQTTVLVSSHNLRELEDVCDHVGILHNGKIVVERELDNVKSDIHKLQIAFSSEVPKEFLSKEEVLHSSQNGSVLLLIVKGNKEKLLSKVQKENPVVLDILPLTLEEIFIYELGGMGYDIQNITI</sequence>
<dbReference type="Proteomes" id="UP000095743">
    <property type="component" value="Chromosome"/>
</dbReference>
<dbReference type="InterPro" id="IPR051782">
    <property type="entry name" value="ABC_Transporter_VariousFunc"/>
</dbReference>
<keyword evidence="3" id="KW-0067">ATP-binding</keyword>
<evidence type="ECO:0000256" key="3">
    <source>
        <dbReference type="ARBA" id="ARBA00022840"/>
    </source>
</evidence>
<gene>
    <name evidence="5" type="ORF">Gferi_14740</name>
</gene>
<evidence type="ECO:0000256" key="2">
    <source>
        <dbReference type="ARBA" id="ARBA00022741"/>
    </source>
</evidence>
<dbReference type="OrthoDB" id="9804819at2"/>
<proteinExistence type="predicted"/>
<dbReference type="PANTHER" id="PTHR42939:SF1">
    <property type="entry name" value="ABC TRANSPORTER ATP-BINDING PROTEIN ALBC-RELATED"/>
    <property type="match status" value="1"/>
</dbReference>
<dbReference type="GO" id="GO:0016887">
    <property type="term" value="F:ATP hydrolysis activity"/>
    <property type="evidence" value="ECO:0007669"/>
    <property type="project" value="InterPro"/>
</dbReference>
<dbReference type="PANTHER" id="PTHR42939">
    <property type="entry name" value="ABC TRANSPORTER ATP-BINDING PROTEIN ALBC-RELATED"/>
    <property type="match status" value="1"/>
</dbReference>
<dbReference type="InterPro" id="IPR003593">
    <property type="entry name" value="AAA+_ATPase"/>
</dbReference>
<accession>A0A1D8GIP5</accession>